<name>K0IAS5_NITGG</name>
<dbReference type="SUPFAM" id="SSF47240">
    <property type="entry name" value="Ferritin-like"/>
    <property type="match status" value="1"/>
</dbReference>
<dbReference type="BioCyc" id="CNIT1237085:G1324-1499-MONOMER"/>
<dbReference type="InterPro" id="IPR009078">
    <property type="entry name" value="Ferritin-like_SF"/>
</dbReference>
<accession>K0IAS5</accession>
<dbReference type="AlphaFoldDB" id="K0IAS5"/>
<evidence type="ECO:0000313" key="2">
    <source>
        <dbReference type="EMBL" id="AFU58436.1"/>
    </source>
</evidence>
<dbReference type="STRING" id="1237085.Ngar_c15010"/>
<dbReference type="KEGG" id="nga:Ngar_c15010"/>
<feature type="compositionally biased region" description="Polar residues" evidence="1">
    <location>
        <begin position="93"/>
        <end position="107"/>
    </location>
</feature>
<evidence type="ECO:0000256" key="1">
    <source>
        <dbReference type="SAM" id="MobiDB-lite"/>
    </source>
</evidence>
<evidence type="ECO:0000313" key="3">
    <source>
        <dbReference type="Proteomes" id="UP000008037"/>
    </source>
</evidence>
<sequence length="300" mass="33394">MLNAIMASMFNKMVSKEKRVGGSESEIHATGRAKEDDSATADAASIRPSEVFDSAKYNAMSDMAQGASLHAKNVESLIKTREAKTLESRQVDNESITAGRSNPDNMQTQITPMMVEERARTIRAANKEIQQMTSNTHSRNDKFVLYLNLMLSIENAAVERLHARIQQSPLAQIRQQLVHHLKETREQKERLISLITRLGGQPTGERAELPGYSPPKLLADALNASATAPEEQELKTLEADALIEHAEMIAYNTLIQMAVKMNIGEAMVPLRQSLQEEEEMVAWTRANLPSNFAQLWAKIA</sequence>
<dbReference type="Pfam" id="PF05974">
    <property type="entry name" value="DUF892"/>
    <property type="match status" value="1"/>
</dbReference>
<feature type="region of interest" description="Disordered" evidence="1">
    <location>
        <begin position="16"/>
        <end position="45"/>
    </location>
</feature>
<dbReference type="HOGENOM" id="CLU_926276_0_0_2"/>
<keyword evidence="3" id="KW-1185">Reference proteome</keyword>
<reference evidence="2 3" key="1">
    <citation type="journal article" date="2012" name="Environ. Microbiol.">
        <title>The genome of the ammonia-oxidizing Candidatus Nitrososphaera gargensis: insights into metabolic versatility and environmental adaptations.</title>
        <authorList>
            <person name="Spang A."/>
            <person name="Poehlein A."/>
            <person name="Offre P."/>
            <person name="Zumbragel S."/>
            <person name="Haider S."/>
            <person name="Rychlik N."/>
            <person name="Nowka B."/>
            <person name="Schmeisser C."/>
            <person name="Lebedeva E.V."/>
            <person name="Rattei T."/>
            <person name="Bohm C."/>
            <person name="Schmid M."/>
            <person name="Galushko A."/>
            <person name="Hatzenpichler R."/>
            <person name="Weinmaier T."/>
            <person name="Daniel R."/>
            <person name="Schleper C."/>
            <person name="Spieck E."/>
            <person name="Streit W."/>
            <person name="Wagner M."/>
        </authorList>
    </citation>
    <scope>NUCLEOTIDE SEQUENCE [LARGE SCALE GENOMIC DNA]</scope>
    <source>
        <strain evidence="3">Ga9.2</strain>
    </source>
</reference>
<protein>
    <submittedName>
        <fullName evidence="2">Uncharacterized protein</fullName>
    </submittedName>
</protein>
<organism evidence="2 3">
    <name type="scientific">Nitrososphaera gargensis (strain Ga9.2)</name>
    <dbReference type="NCBI Taxonomy" id="1237085"/>
    <lineage>
        <taxon>Archaea</taxon>
        <taxon>Nitrososphaerota</taxon>
        <taxon>Nitrososphaeria</taxon>
        <taxon>Nitrososphaerales</taxon>
        <taxon>Nitrososphaeraceae</taxon>
        <taxon>Nitrososphaera</taxon>
    </lineage>
</organism>
<dbReference type="Gene3D" id="1.20.1260.10">
    <property type="match status" value="1"/>
</dbReference>
<dbReference type="Proteomes" id="UP000008037">
    <property type="component" value="Chromosome"/>
</dbReference>
<dbReference type="InterPro" id="IPR010287">
    <property type="entry name" value="DUF892_YciF-like"/>
</dbReference>
<dbReference type="InterPro" id="IPR012347">
    <property type="entry name" value="Ferritin-like"/>
</dbReference>
<gene>
    <name evidence="2" type="ordered locus">Ngar_c15010</name>
</gene>
<dbReference type="EMBL" id="CP002408">
    <property type="protein sequence ID" value="AFU58436.1"/>
    <property type="molecule type" value="Genomic_DNA"/>
</dbReference>
<feature type="region of interest" description="Disordered" evidence="1">
    <location>
        <begin position="86"/>
        <end position="107"/>
    </location>
</feature>
<proteinExistence type="predicted"/>
<dbReference type="InParanoid" id="K0IAS5"/>
<feature type="compositionally biased region" description="Basic and acidic residues" evidence="1">
    <location>
        <begin position="16"/>
        <end position="37"/>
    </location>
</feature>